<comment type="caution">
    <text evidence="7">The sequence shown here is derived from an EMBL/GenBank/DDBJ whole genome shotgun (WGS) entry which is preliminary data.</text>
</comment>
<dbReference type="EMBL" id="DQVW01000027">
    <property type="protein sequence ID" value="HIQ32196.1"/>
    <property type="molecule type" value="Genomic_DNA"/>
</dbReference>
<keyword evidence="4 7" id="KW-0413">Isomerase</keyword>
<keyword evidence="1" id="KW-0028">Amino-acid biosynthesis</keyword>
<evidence type="ECO:0000256" key="3">
    <source>
        <dbReference type="ARBA" id="ARBA00023141"/>
    </source>
</evidence>
<dbReference type="GO" id="GO:0004640">
    <property type="term" value="F:phosphoribosylanthranilate isomerase activity"/>
    <property type="evidence" value="ECO:0007669"/>
    <property type="project" value="InterPro"/>
</dbReference>
<dbReference type="GO" id="GO:0000162">
    <property type="term" value="P:L-tryptophan biosynthetic process"/>
    <property type="evidence" value="ECO:0007669"/>
    <property type="project" value="UniProtKB-KW"/>
</dbReference>
<dbReference type="Proteomes" id="UP000623215">
    <property type="component" value="Unassembled WGS sequence"/>
</dbReference>
<proteinExistence type="predicted"/>
<evidence type="ECO:0000256" key="2">
    <source>
        <dbReference type="ARBA" id="ARBA00022822"/>
    </source>
</evidence>
<evidence type="ECO:0000313" key="7">
    <source>
        <dbReference type="EMBL" id="HIQ32196.1"/>
    </source>
</evidence>
<dbReference type="AlphaFoldDB" id="A0A833A6D5"/>
<gene>
    <name evidence="7" type="ORF">EYH55_01780</name>
</gene>
<accession>A0A833A6D5</accession>
<feature type="non-terminal residue" evidence="7">
    <location>
        <position position="1"/>
    </location>
</feature>
<evidence type="ECO:0000256" key="4">
    <source>
        <dbReference type="ARBA" id="ARBA00023235"/>
    </source>
</evidence>
<evidence type="ECO:0000256" key="5">
    <source>
        <dbReference type="ARBA" id="ARBA00029440"/>
    </source>
</evidence>
<evidence type="ECO:0000259" key="6">
    <source>
        <dbReference type="Pfam" id="PF00697"/>
    </source>
</evidence>
<keyword evidence="3" id="KW-0057">Aromatic amino acid biosynthesis</keyword>
<evidence type="ECO:0000256" key="1">
    <source>
        <dbReference type="ARBA" id="ARBA00022605"/>
    </source>
</evidence>
<reference evidence="7" key="1">
    <citation type="journal article" date="2020" name="ISME J.">
        <title>Gammaproteobacteria mediating utilization of methyl-, sulfur- and petroleum organic compounds in deep ocean hydrothermal plumes.</title>
        <authorList>
            <person name="Zhou Z."/>
            <person name="Liu Y."/>
            <person name="Pan J."/>
            <person name="Cron B.R."/>
            <person name="Toner B.M."/>
            <person name="Anantharaman K."/>
            <person name="Breier J.A."/>
            <person name="Dick G.J."/>
            <person name="Li M."/>
        </authorList>
    </citation>
    <scope>NUCLEOTIDE SEQUENCE</scope>
    <source>
        <strain evidence="7">SZUA-1534</strain>
    </source>
</reference>
<dbReference type="Gene3D" id="3.20.20.70">
    <property type="entry name" value="Aldolase class I"/>
    <property type="match status" value="1"/>
</dbReference>
<comment type="pathway">
    <text evidence="5">Amino-acid biosynthesis.</text>
</comment>
<evidence type="ECO:0000313" key="8">
    <source>
        <dbReference type="Proteomes" id="UP000623215"/>
    </source>
</evidence>
<keyword evidence="2" id="KW-0822">Tryptophan biosynthesis</keyword>
<name>A0A833A6D5_9EURY</name>
<dbReference type="InterPro" id="IPR013785">
    <property type="entry name" value="Aldolase_TIM"/>
</dbReference>
<feature type="domain" description="N-(5'phosphoribosyl) anthranilate isomerase (PRAI)" evidence="6">
    <location>
        <begin position="1"/>
        <end position="24"/>
    </location>
</feature>
<dbReference type="InterPro" id="IPR001240">
    <property type="entry name" value="PRAI_dom"/>
</dbReference>
<protein>
    <submittedName>
        <fullName evidence="7">N-(5'-phosphoribosyl)anthranilate isomerase</fullName>
    </submittedName>
</protein>
<sequence>GVDVSSGVERNGEKSEDLIRSFVERLKGIL</sequence>
<organism evidence="7 8">
    <name type="scientific">Methanothermococcus okinawensis</name>
    <dbReference type="NCBI Taxonomy" id="155863"/>
    <lineage>
        <taxon>Archaea</taxon>
        <taxon>Methanobacteriati</taxon>
        <taxon>Methanobacteriota</taxon>
        <taxon>Methanomada group</taxon>
        <taxon>Methanococci</taxon>
        <taxon>Methanococcales</taxon>
        <taxon>Methanococcaceae</taxon>
        <taxon>Methanothermococcus</taxon>
    </lineage>
</organism>
<dbReference type="Pfam" id="PF00697">
    <property type="entry name" value="PRAI"/>
    <property type="match status" value="1"/>
</dbReference>